<dbReference type="GO" id="GO:0002161">
    <property type="term" value="F:aminoacyl-tRNA deacylase activity"/>
    <property type="evidence" value="ECO:0007669"/>
    <property type="project" value="InterPro"/>
</dbReference>
<evidence type="ECO:0000313" key="2">
    <source>
        <dbReference type="EMBL" id="VAW94555.1"/>
    </source>
</evidence>
<dbReference type="PANTHER" id="PTHR33525:SF3">
    <property type="entry name" value="RIBONUCLEASE Y"/>
    <property type="match status" value="1"/>
</dbReference>
<gene>
    <name evidence="2" type="ORF">MNBD_GAMMA22-2409</name>
</gene>
<name>A0A3B0ZLX3_9ZZZZ</name>
<dbReference type="Gene3D" id="3.90.960.10">
    <property type="entry name" value="YbaK/aminoacyl-tRNA synthetase-associated domain"/>
    <property type="match status" value="1"/>
</dbReference>
<dbReference type="InterPro" id="IPR052340">
    <property type="entry name" value="RNase_Y/CdgJ"/>
</dbReference>
<reference evidence="2" key="1">
    <citation type="submission" date="2018-06" db="EMBL/GenBank/DDBJ databases">
        <authorList>
            <person name="Zhirakovskaya E."/>
        </authorList>
    </citation>
    <scope>NUCLEOTIDE SEQUENCE</scope>
</reference>
<dbReference type="Gene3D" id="1.10.3210.10">
    <property type="entry name" value="Hypothetical protein af1432"/>
    <property type="match status" value="1"/>
</dbReference>
<dbReference type="EMBL" id="UOFS01000018">
    <property type="protein sequence ID" value="VAW94555.1"/>
    <property type="molecule type" value="Genomic_DNA"/>
</dbReference>
<dbReference type="Pfam" id="PF08668">
    <property type="entry name" value="HDOD"/>
    <property type="match status" value="1"/>
</dbReference>
<sequence>MAMTCLLSKIFDLSNVEYSYIKNLVSNSIQHSWSENAVSLSNQAKITMLNSADSIILAICPASNHINLAKIVNIFKQPVYYSTISEISSLNALSLTGSINEIMSQYKIQIIIDIEVTDLTTILFKSDTEKQFLSVDSIQLEKLITDNPIGCQFSQAKPEFVYQPSLTIGAPRLNLMTKINNIKTLPILPEIAAQILQLQNDPEASVHSLSDIVAKDPALTSLILKYANSALFGLRGSVESVYDAILRVLGFDTVLHLSIGLAMGNSFKLDKSGPLGSRSIWQHAVFSAAICQKLSQKCPVEFRPSPGQAYLAGLLHDIGYLVLASSFETEYFWLNKLIASKPEVPMTVIEHQLLGVHHSYLGCILLTSWNMPEFLSVTVAEHHNEDYLGPYSELSSLVLLVDRALKSHSQSDAFTEILPEELVSRLGLSHDIITESVNEVLECSENLDLMVAAMSA</sequence>
<dbReference type="PANTHER" id="PTHR33525">
    <property type="match status" value="1"/>
</dbReference>
<protein>
    <recommendedName>
        <fullName evidence="1">HDOD domain-containing protein</fullName>
    </recommendedName>
</protein>
<dbReference type="AlphaFoldDB" id="A0A3B0ZLX3"/>
<dbReference type="InterPro" id="IPR036754">
    <property type="entry name" value="YbaK/aa-tRNA-synt-asso_dom_sf"/>
</dbReference>
<dbReference type="SUPFAM" id="SSF109604">
    <property type="entry name" value="HD-domain/PDEase-like"/>
    <property type="match status" value="1"/>
</dbReference>
<dbReference type="InterPro" id="IPR013976">
    <property type="entry name" value="HDOD"/>
</dbReference>
<organism evidence="2">
    <name type="scientific">hydrothermal vent metagenome</name>
    <dbReference type="NCBI Taxonomy" id="652676"/>
    <lineage>
        <taxon>unclassified sequences</taxon>
        <taxon>metagenomes</taxon>
        <taxon>ecological metagenomes</taxon>
    </lineage>
</organism>
<evidence type="ECO:0000259" key="1">
    <source>
        <dbReference type="PROSITE" id="PS51833"/>
    </source>
</evidence>
<dbReference type="PROSITE" id="PS51833">
    <property type="entry name" value="HDOD"/>
    <property type="match status" value="1"/>
</dbReference>
<proteinExistence type="predicted"/>
<accession>A0A3B0ZLX3</accession>
<feature type="domain" description="HDOD" evidence="1">
    <location>
        <begin position="185"/>
        <end position="385"/>
    </location>
</feature>